<organism evidence="8 9">
    <name type="scientific">Paraphoma chrysanthemicola</name>
    <dbReference type="NCBI Taxonomy" id="798071"/>
    <lineage>
        <taxon>Eukaryota</taxon>
        <taxon>Fungi</taxon>
        <taxon>Dikarya</taxon>
        <taxon>Ascomycota</taxon>
        <taxon>Pezizomycotina</taxon>
        <taxon>Dothideomycetes</taxon>
        <taxon>Pleosporomycetidae</taxon>
        <taxon>Pleosporales</taxon>
        <taxon>Pleosporineae</taxon>
        <taxon>Phaeosphaeriaceae</taxon>
        <taxon>Paraphoma</taxon>
    </lineage>
</organism>
<gene>
    <name evidence="8" type="ORF">FB567DRAFT_519926</name>
</gene>
<keyword evidence="5 6" id="KW-0408">Iron</keyword>
<reference evidence="8" key="1">
    <citation type="journal article" date="2021" name="Nat. Commun.">
        <title>Genetic determinants of endophytism in the Arabidopsis root mycobiome.</title>
        <authorList>
            <person name="Mesny F."/>
            <person name="Miyauchi S."/>
            <person name="Thiergart T."/>
            <person name="Pickel B."/>
            <person name="Atanasova L."/>
            <person name="Karlsson M."/>
            <person name="Huettel B."/>
            <person name="Barry K.W."/>
            <person name="Haridas S."/>
            <person name="Chen C."/>
            <person name="Bauer D."/>
            <person name="Andreopoulos W."/>
            <person name="Pangilinan J."/>
            <person name="LaButti K."/>
            <person name="Riley R."/>
            <person name="Lipzen A."/>
            <person name="Clum A."/>
            <person name="Drula E."/>
            <person name="Henrissat B."/>
            <person name="Kohler A."/>
            <person name="Grigoriev I.V."/>
            <person name="Martin F.M."/>
            <person name="Hacquard S."/>
        </authorList>
    </citation>
    <scope>NUCLEOTIDE SEQUENCE</scope>
    <source>
        <strain evidence="8">MPI-SDFR-AT-0120</strain>
    </source>
</reference>
<evidence type="ECO:0000256" key="6">
    <source>
        <dbReference type="PIRSR" id="PIRSR602403-1"/>
    </source>
</evidence>
<evidence type="ECO:0000313" key="8">
    <source>
        <dbReference type="EMBL" id="KAH7090470.1"/>
    </source>
</evidence>
<dbReference type="GO" id="GO:0016705">
    <property type="term" value="F:oxidoreductase activity, acting on paired donors, with incorporation or reduction of molecular oxygen"/>
    <property type="evidence" value="ECO:0007669"/>
    <property type="project" value="InterPro"/>
</dbReference>
<dbReference type="EMBL" id="JAGMVJ010000005">
    <property type="protein sequence ID" value="KAH7090470.1"/>
    <property type="molecule type" value="Genomic_DNA"/>
</dbReference>
<keyword evidence="9" id="KW-1185">Reference proteome</keyword>
<dbReference type="PANTHER" id="PTHR24304">
    <property type="entry name" value="CYTOCHROME P450 FAMILY 7"/>
    <property type="match status" value="1"/>
</dbReference>
<evidence type="ECO:0000256" key="5">
    <source>
        <dbReference type="ARBA" id="ARBA00023004"/>
    </source>
</evidence>
<dbReference type="SUPFAM" id="SSF48264">
    <property type="entry name" value="Cytochrome P450"/>
    <property type="match status" value="1"/>
</dbReference>
<sequence>MLFSQLLEYTKQVCTSLGRPSSLALGTISTAVLVLLAWRLWAFTIKPLTRRDAPKELPYWLPYFGHAFEFIGNGQGLLTRARLYFRNTREPFALTLGGEKLYFLTAPEDVQAFFRNTSSLEFESVVYDLGITFGVSKEAMDLSYVKPISEADDRVSQALGTRNSRLKCLVDLNKEFWKMQLHPGDEYRKIQDAFLEEITEKLKHDQLPTSSVRSSSAAELTVSLLTLCQRVLIESTLNAFFGKVLLRIEPSLVQDFLDFDEENWKLWYKWPKATKMNAAKDKMAKAIEHYLALGDETREDASFIIKTFIKSQRALDTSDADIAKVLCMLVFVMNTNTPKTCFWAVAHLLQDRAFYQQVLDGIDSVFTSSGIIDLQALADSSSLSSLVNEVLRLGSASSSMRVTTSDTIIGGKRIPAKSRVMVPTRELHLNPIVFGSTSNQFRAARFMASKEDLTKNSSFRPFGGGISHCPGRFIAQQEIKMVVVLLLKHWNIEIAGNGQIPELETKVPTTGIMGPREGGDVLLRMRPIVKT</sequence>
<dbReference type="InterPro" id="IPR050529">
    <property type="entry name" value="CYP450_sterol_14alpha_dmase"/>
</dbReference>
<evidence type="ECO:0000256" key="4">
    <source>
        <dbReference type="ARBA" id="ARBA00022723"/>
    </source>
</evidence>
<dbReference type="GO" id="GO:0005506">
    <property type="term" value="F:iron ion binding"/>
    <property type="evidence" value="ECO:0007669"/>
    <property type="project" value="InterPro"/>
</dbReference>
<dbReference type="OrthoDB" id="1470350at2759"/>
<dbReference type="PANTHER" id="PTHR24304:SF2">
    <property type="entry name" value="24-HYDROXYCHOLESTEROL 7-ALPHA-HYDROXYLASE"/>
    <property type="match status" value="1"/>
</dbReference>
<dbReference type="Proteomes" id="UP000813461">
    <property type="component" value="Unassembled WGS sequence"/>
</dbReference>
<evidence type="ECO:0000256" key="2">
    <source>
        <dbReference type="ARBA" id="ARBA00010617"/>
    </source>
</evidence>
<keyword evidence="3 6" id="KW-0349">Heme</keyword>
<dbReference type="Pfam" id="PF00067">
    <property type="entry name" value="p450"/>
    <property type="match status" value="1"/>
</dbReference>
<dbReference type="InterPro" id="IPR036396">
    <property type="entry name" value="Cyt_P450_sf"/>
</dbReference>
<accession>A0A8K0RB42</accession>
<dbReference type="CDD" id="cd11040">
    <property type="entry name" value="CYP7_CYP8-like"/>
    <property type="match status" value="1"/>
</dbReference>
<keyword evidence="4 6" id="KW-0479">Metal-binding</keyword>
<comment type="similarity">
    <text evidence="2">Belongs to the cytochrome P450 family.</text>
</comment>
<feature type="transmembrane region" description="Helical" evidence="7">
    <location>
        <begin position="20"/>
        <end position="41"/>
    </location>
</feature>
<evidence type="ECO:0000256" key="1">
    <source>
        <dbReference type="ARBA" id="ARBA00001971"/>
    </source>
</evidence>
<dbReference type="InterPro" id="IPR001128">
    <property type="entry name" value="Cyt_P450"/>
</dbReference>
<dbReference type="GO" id="GO:0008395">
    <property type="term" value="F:steroid hydroxylase activity"/>
    <property type="evidence" value="ECO:0007669"/>
    <property type="project" value="TreeGrafter"/>
</dbReference>
<comment type="cofactor">
    <cofactor evidence="1 6">
        <name>heme</name>
        <dbReference type="ChEBI" id="CHEBI:30413"/>
    </cofactor>
</comment>
<evidence type="ECO:0000313" key="9">
    <source>
        <dbReference type="Proteomes" id="UP000813461"/>
    </source>
</evidence>
<keyword evidence="7" id="KW-0812">Transmembrane</keyword>
<keyword evidence="7" id="KW-0472">Membrane</keyword>
<feature type="binding site" description="axial binding residue" evidence="6">
    <location>
        <position position="469"/>
    </location>
    <ligand>
        <name>heme</name>
        <dbReference type="ChEBI" id="CHEBI:30413"/>
    </ligand>
    <ligandPart>
        <name>Fe</name>
        <dbReference type="ChEBI" id="CHEBI:18248"/>
    </ligandPart>
</feature>
<dbReference type="AlphaFoldDB" id="A0A8K0RB42"/>
<dbReference type="PRINTS" id="PR00465">
    <property type="entry name" value="EP450IV"/>
</dbReference>
<evidence type="ECO:0000256" key="7">
    <source>
        <dbReference type="SAM" id="Phobius"/>
    </source>
</evidence>
<protein>
    <submittedName>
        <fullName evidence="8">Cytochrome P450</fullName>
    </submittedName>
</protein>
<name>A0A8K0RB42_9PLEO</name>
<dbReference type="InterPro" id="IPR002403">
    <property type="entry name" value="Cyt_P450_E_grp-IV"/>
</dbReference>
<dbReference type="Gene3D" id="1.10.630.10">
    <property type="entry name" value="Cytochrome P450"/>
    <property type="match status" value="1"/>
</dbReference>
<evidence type="ECO:0000256" key="3">
    <source>
        <dbReference type="ARBA" id="ARBA00022617"/>
    </source>
</evidence>
<dbReference type="GO" id="GO:0020037">
    <property type="term" value="F:heme binding"/>
    <property type="evidence" value="ECO:0007669"/>
    <property type="project" value="InterPro"/>
</dbReference>
<comment type="caution">
    <text evidence="8">The sequence shown here is derived from an EMBL/GenBank/DDBJ whole genome shotgun (WGS) entry which is preliminary data.</text>
</comment>
<keyword evidence="7" id="KW-1133">Transmembrane helix</keyword>
<proteinExistence type="inferred from homology"/>